<dbReference type="Proteomes" id="UP000444185">
    <property type="component" value="Unassembled WGS sequence"/>
</dbReference>
<evidence type="ECO:0000313" key="4">
    <source>
        <dbReference type="Proteomes" id="UP000444185"/>
    </source>
</evidence>
<keyword evidence="1" id="KW-0812">Transmembrane</keyword>
<dbReference type="PANTHER" id="PTHR30590">
    <property type="entry name" value="INNER MEMBRANE PROTEIN"/>
    <property type="match status" value="1"/>
</dbReference>
<keyword evidence="1" id="KW-0472">Membrane</keyword>
<dbReference type="InterPro" id="IPR007349">
    <property type="entry name" value="DUF418"/>
</dbReference>
<dbReference type="Pfam" id="PF04235">
    <property type="entry name" value="DUF418"/>
    <property type="match status" value="1"/>
</dbReference>
<keyword evidence="1" id="KW-1133">Transmembrane helix</keyword>
<feature type="transmembrane region" description="Helical" evidence="1">
    <location>
        <begin position="80"/>
        <end position="95"/>
    </location>
</feature>
<feature type="transmembrane region" description="Helical" evidence="1">
    <location>
        <begin position="204"/>
        <end position="225"/>
    </location>
</feature>
<reference evidence="3 4" key="1">
    <citation type="submission" date="2019-12" db="EMBL/GenBank/DDBJ databases">
        <title>Genomic-based taxomic classification of the family Erythrobacteraceae.</title>
        <authorList>
            <person name="Xu L."/>
        </authorList>
    </citation>
    <scope>NUCLEOTIDE SEQUENCE [LARGE SCALE GENOMIC DNA]</scope>
    <source>
        <strain evidence="3 4">DSM 16225</strain>
    </source>
</reference>
<feature type="transmembrane region" description="Helical" evidence="1">
    <location>
        <begin position="272"/>
        <end position="296"/>
    </location>
</feature>
<evidence type="ECO:0000313" key="3">
    <source>
        <dbReference type="EMBL" id="MXO51367.1"/>
    </source>
</evidence>
<feature type="domain" description="DUF418" evidence="2">
    <location>
        <begin position="224"/>
        <end position="384"/>
    </location>
</feature>
<feature type="transmembrane region" description="Helical" evidence="1">
    <location>
        <begin position="101"/>
        <end position="120"/>
    </location>
</feature>
<evidence type="ECO:0000256" key="1">
    <source>
        <dbReference type="SAM" id="Phobius"/>
    </source>
</evidence>
<feature type="transmembrane region" description="Helical" evidence="1">
    <location>
        <begin position="50"/>
        <end position="68"/>
    </location>
</feature>
<dbReference type="PANTHER" id="PTHR30590:SF2">
    <property type="entry name" value="INNER MEMBRANE PROTEIN"/>
    <property type="match status" value="1"/>
</dbReference>
<feature type="transmembrane region" description="Helical" evidence="1">
    <location>
        <begin position="317"/>
        <end position="336"/>
    </location>
</feature>
<gene>
    <name evidence="3" type="ORF">GRI42_08635</name>
</gene>
<sequence>MGILAANIFAMGQPFTAYMFPDGFATEPGPADGWLWVAQFVLVDGKMRGLFSLLFGAGLYLFMERVWAKGGTVWLQVKRLLWLGLFGLIHFYFIWRGDILFLYAISGLIAVAVFIGMSVRKKLVFGILAYIAGALLYGMMTIFMQVAADGDHQGNAVFAPMQQELQVAAEEDLADGRAETVIRQDGTYFDYVEHNITEHASGPAMSLFFFAFETLPLMLFGMVLYRKGLFDGRWDSRKLRGWAWAGLLIGAALHLGIAIATKNAGLTYYGTLAAFVGWSHIPRLFMVLGLAVLLALHAPKAGGWLADRVSAAGRAAFTNYLGTSMVMLFVFGNWGLDLFARFGRIELYGFVLAAWVLMLAWSKPWLERYRYGPLEWVWRCLTYGRMFALKR</sequence>
<dbReference type="AlphaFoldDB" id="A0A844Y1R8"/>
<keyword evidence="4" id="KW-1185">Reference proteome</keyword>
<name>A0A844Y1R8_9SPHN</name>
<feature type="transmembrane region" description="Helical" evidence="1">
    <location>
        <begin position="342"/>
        <end position="361"/>
    </location>
</feature>
<proteinExistence type="predicted"/>
<dbReference type="EMBL" id="WTYF01000004">
    <property type="protein sequence ID" value="MXO51367.1"/>
    <property type="molecule type" value="Genomic_DNA"/>
</dbReference>
<organism evidence="3 4">
    <name type="scientific">Qipengyuania gaetbuli</name>
    <dbReference type="NCBI Taxonomy" id="266952"/>
    <lineage>
        <taxon>Bacteria</taxon>
        <taxon>Pseudomonadati</taxon>
        <taxon>Pseudomonadota</taxon>
        <taxon>Alphaproteobacteria</taxon>
        <taxon>Sphingomonadales</taxon>
        <taxon>Erythrobacteraceae</taxon>
        <taxon>Qipengyuania</taxon>
    </lineage>
</organism>
<dbReference type="OrthoDB" id="9807744at2"/>
<evidence type="ECO:0000259" key="2">
    <source>
        <dbReference type="Pfam" id="PF04235"/>
    </source>
</evidence>
<dbReference type="InterPro" id="IPR052529">
    <property type="entry name" value="Bact_Transport_Assoc"/>
</dbReference>
<protein>
    <submittedName>
        <fullName evidence="3">DUF418 domain-containing protein</fullName>
    </submittedName>
</protein>
<feature type="transmembrane region" description="Helical" evidence="1">
    <location>
        <begin position="127"/>
        <end position="148"/>
    </location>
</feature>
<accession>A0A844Y1R8</accession>
<feature type="transmembrane region" description="Helical" evidence="1">
    <location>
        <begin position="241"/>
        <end position="260"/>
    </location>
</feature>
<comment type="caution">
    <text evidence="3">The sequence shown here is derived from an EMBL/GenBank/DDBJ whole genome shotgun (WGS) entry which is preliminary data.</text>
</comment>